<evidence type="ECO:0000256" key="1">
    <source>
        <dbReference type="SAM" id="Coils"/>
    </source>
</evidence>
<dbReference type="OrthoDB" id="5874636at2759"/>
<dbReference type="EMBL" id="KZ346718">
    <property type="protein sequence ID" value="PIO69277.1"/>
    <property type="molecule type" value="Genomic_DNA"/>
</dbReference>
<accession>A0A2G9UGA7</accession>
<name>A0A2G9UGA7_TELCI</name>
<keyword evidence="3" id="KW-1185">Reference proteome</keyword>
<protein>
    <submittedName>
        <fullName evidence="2">Uncharacterized protein</fullName>
    </submittedName>
</protein>
<evidence type="ECO:0000313" key="2">
    <source>
        <dbReference type="EMBL" id="PIO69277.1"/>
    </source>
</evidence>
<dbReference type="AlphaFoldDB" id="A0A2G9UGA7"/>
<sequence>MVVLYRCSRVFGNEDHCDDPEEVEPNVIHSCTSFLKERISDDGSVLVKFCTRHVAHDLEPAELPLSKSDEEFIEGFIRQGLSMVAIRRKARCHFGPTNRLHWITDDDIRNISARLEEKLEYLNDASPGTSCTAENSHPSHDVDHTQPSVNAAALLEEGVVKEELESMNNYDESIHRPNESTIEGESLHRCSNCMKLNERMSELEAVVKRLNERLTELEGSKNVCQ</sequence>
<feature type="coiled-coil region" evidence="1">
    <location>
        <begin position="193"/>
        <end position="220"/>
    </location>
</feature>
<proteinExistence type="predicted"/>
<organism evidence="2 3">
    <name type="scientific">Teladorsagia circumcincta</name>
    <name type="common">Brown stomach worm</name>
    <name type="synonym">Ostertagia circumcincta</name>
    <dbReference type="NCBI Taxonomy" id="45464"/>
    <lineage>
        <taxon>Eukaryota</taxon>
        <taxon>Metazoa</taxon>
        <taxon>Ecdysozoa</taxon>
        <taxon>Nematoda</taxon>
        <taxon>Chromadorea</taxon>
        <taxon>Rhabditida</taxon>
        <taxon>Rhabditina</taxon>
        <taxon>Rhabditomorpha</taxon>
        <taxon>Strongyloidea</taxon>
        <taxon>Trichostrongylidae</taxon>
        <taxon>Teladorsagia</taxon>
    </lineage>
</organism>
<keyword evidence="1" id="KW-0175">Coiled coil</keyword>
<reference evidence="2 3" key="1">
    <citation type="submission" date="2015-09" db="EMBL/GenBank/DDBJ databases">
        <title>Draft genome of the parasitic nematode Teladorsagia circumcincta isolate WARC Sus (inbred).</title>
        <authorList>
            <person name="Mitreva M."/>
        </authorList>
    </citation>
    <scope>NUCLEOTIDE SEQUENCE [LARGE SCALE GENOMIC DNA]</scope>
    <source>
        <strain evidence="2 3">S</strain>
    </source>
</reference>
<evidence type="ECO:0000313" key="3">
    <source>
        <dbReference type="Proteomes" id="UP000230423"/>
    </source>
</evidence>
<gene>
    <name evidence="2" type="ORF">TELCIR_08903</name>
</gene>
<dbReference type="PANTHER" id="PTHR33936">
    <property type="entry name" value="PROTEIN CBG17840"/>
    <property type="match status" value="1"/>
</dbReference>
<dbReference type="Proteomes" id="UP000230423">
    <property type="component" value="Unassembled WGS sequence"/>
</dbReference>
<dbReference type="InterPro" id="IPR052797">
    <property type="entry name" value="RegFact_GeneExpr_CellDeath"/>
</dbReference>
<dbReference type="PANTHER" id="PTHR33936:SF24">
    <property type="entry name" value="C2H2-TYPE DOMAIN-CONTAINING PROTEIN"/>
    <property type="match status" value="1"/>
</dbReference>